<evidence type="ECO:0008006" key="4">
    <source>
        <dbReference type="Google" id="ProtNLM"/>
    </source>
</evidence>
<dbReference type="OrthoDB" id="4627195at2"/>
<keyword evidence="1" id="KW-0812">Transmembrane</keyword>
<organism evidence="2 3">
    <name type="scientific">Mycolicibacterium agri</name>
    <name type="common">Mycobacterium agri</name>
    <dbReference type="NCBI Taxonomy" id="36811"/>
    <lineage>
        <taxon>Bacteria</taxon>
        <taxon>Bacillati</taxon>
        <taxon>Actinomycetota</taxon>
        <taxon>Actinomycetes</taxon>
        <taxon>Mycobacteriales</taxon>
        <taxon>Mycobacteriaceae</taxon>
        <taxon>Mycolicibacterium</taxon>
    </lineage>
</organism>
<dbReference type="AlphaFoldDB" id="A0A2A7MPW9"/>
<evidence type="ECO:0000313" key="3">
    <source>
        <dbReference type="Proteomes" id="UP000220914"/>
    </source>
</evidence>
<keyword evidence="1" id="KW-0472">Membrane</keyword>
<reference evidence="2 3" key="1">
    <citation type="submission" date="2017-10" db="EMBL/GenBank/DDBJ databases">
        <title>The new phylogeny of genus Mycobacterium.</title>
        <authorList>
            <person name="Tortoli E."/>
            <person name="Trovato A."/>
            <person name="Cirillo D.M."/>
        </authorList>
    </citation>
    <scope>NUCLEOTIDE SEQUENCE [LARGE SCALE GENOMIC DNA]</scope>
    <source>
        <strain evidence="2 3">CCUG37673</strain>
    </source>
</reference>
<evidence type="ECO:0000256" key="1">
    <source>
        <dbReference type="SAM" id="Phobius"/>
    </source>
</evidence>
<proteinExistence type="predicted"/>
<feature type="transmembrane region" description="Helical" evidence="1">
    <location>
        <begin position="26"/>
        <end position="42"/>
    </location>
</feature>
<sequence length="181" mass="19937">MNGSDPLLAPFPLRIRLQHFWIRHRWVDLAVGVLVVAVWYAAASRCWFPEEQCRLPQALTAVSAESRRVVYQLAAAAAATMGGFALTSISILVNLLRTPLSTIDRLLPAEDKARVGEVFLGVLPWLLGVFIATLTCLTTDVNVPQGYVWMQLIAVGLTVAAIMSLARIVWVLRRLLSVSTN</sequence>
<feature type="transmembrane region" description="Helical" evidence="1">
    <location>
        <begin position="117"/>
        <end position="135"/>
    </location>
</feature>
<keyword evidence="1" id="KW-1133">Transmembrane helix</keyword>
<name>A0A2A7MPW9_MYCAG</name>
<dbReference type="EMBL" id="PDCP01000104">
    <property type="protein sequence ID" value="PEG33567.1"/>
    <property type="molecule type" value="Genomic_DNA"/>
</dbReference>
<comment type="caution">
    <text evidence="2">The sequence shown here is derived from an EMBL/GenBank/DDBJ whole genome shotgun (WGS) entry which is preliminary data.</text>
</comment>
<dbReference type="RefSeq" id="WP_097944435.1">
    <property type="nucleotide sequence ID" value="NZ_BLKS01000001.1"/>
</dbReference>
<protein>
    <recommendedName>
        <fullName evidence="4">Transmembrane protein</fullName>
    </recommendedName>
</protein>
<feature type="transmembrane region" description="Helical" evidence="1">
    <location>
        <begin position="69"/>
        <end position="96"/>
    </location>
</feature>
<dbReference type="Proteomes" id="UP000220914">
    <property type="component" value="Unassembled WGS sequence"/>
</dbReference>
<feature type="transmembrane region" description="Helical" evidence="1">
    <location>
        <begin position="147"/>
        <end position="172"/>
    </location>
</feature>
<keyword evidence="3" id="KW-1185">Reference proteome</keyword>
<accession>A0A2A7MPW9</accession>
<evidence type="ECO:0000313" key="2">
    <source>
        <dbReference type="EMBL" id="PEG33567.1"/>
    </source>
</evidence>
<gene>
    <name evidence="2" type="ORF">CQY20_30105</name>
</gene>